<dbReference type="Pfam" id="PF16125">
    <property type="entry name" value="DUF4837"/>
    <property type="match status" value="1"/>
</dbReference>
<evidence type="ECO:0000313" key="2">
    <source>
        <dbReference type="EMBL" id="MCF1750735.1"/>
    </source>
</evidence>
<dbReference type="InterPro" id="IPR032286">
    <property type="entry name" value="DUF4837"/>
</dbReference>
<dbReference type="EMBL" id="JAKEVZ010000004">
    <property type="protein sequence ID" value="MCF1750735.1"/>
    <property type="molecule type" value="Genomic_DNA"/>
</dbReference>
<dbReference type="RefSeq" id="WP_234860805.1">
    <property type="nucleotide sequence ID" value="NZ_JAKEVZ010000004.1"/>
</dbReference>
<evidence type="ECO:0000256" key="1">
    <source>
        <dbReference type="SAM" id="Coils"/>
    </source>
</evidence>
<reference evidence="2 3" key="1">
    <citation type="submission" date="2022-01" db="EMBL/GenBank/DDBJ databases">
        <title>Mariniradius saccharolyticus sp. nov., isolated from sediment of a river.</title>
        <authorList>
            <person name="Liu H."/>
        </authorList>
    </citation>
    <scope>NUCLEOTIDE SEQUENCE [LARGE SCALE GENOMIC DNA]</scope>
    <source>
        <strain evidence="2 3">RY-2</strain>
    </source>
</reference>
<name>A0ABS9BT86_9BACT</name>
<comment type="caution">
    <text evidence="2">The sequence shown here is derived from an EMBL/GenBank/DDBJ whole genome shotgun (WGS) entry which is preliminary data.</text>
</comment>
<organism evidence="2 3">
    <name type="scientific">Mariniradius sediminis</name>
    <dbReference type="NCBI Taxonomy" id="2909237"/>
    <lineage>
        <taxon>Bacteria</taxon>
        <taxon>Pseudomonadati</taxon>
        <taxon>Bacteroidota</taxon>
        <taxon>Cytophagia</taxon>
        <taxon>Cytophagales</taxon>
        <taxon>Cyclobacteriaceae</taxon>
        <taxon>Mariniradius</taxon>
    </lineage>
</organism>
<gene>
    <name evidence="2" type="ORF">L0U89_06600</name>
</gene>
<dbReference type="PROSITE" id="PS51257">
    <property type="entry name" value="PROKAR_LIPOPROTEIN"/>
    <property type="match status" value="1"/>
</dbReference>
<keyword evidence="3" id="KW-1185">Reference proteome</keyword>
<evidence type="ECO:0000313" key="3">
    <source>
        <dbReference type="Proteomes" id="UP001201449"/>
    </source>
</evidence>
<feature type="coiled-coil region" evidence="1">
    <location>
        <begin position="154"/>
        <end position="181"/>
    </location>
</feature>
<keyword evidence="1" id="KW-0175">Coiled coil</keyword>
<proteinExistence type="predicted"/>
<protein>
    <submittedName>
        <fullName evidence="2">DUF4837 family protein</fullName>
    </submittedName>
</protein>
<dbReference type="Proteomes" id="UP001201449">
    <property type="component" value="Unassembled WGS sequence"/>
</dbReference>
<accession>A0ABS9BT86</accession>
<sequence>MKNSSIISPLWSLVLAIVLLYGCDAKGGFGTSSNKPKSRGAIGEIVVAVDSIKWQGPVGQAVRDVFEGSIPGLIRDENFYDLRKVDPRAMNKVLKMSTNIIYVTTFDDKKGGSQVINAMFTKESKEKAAADPSLFMLRNSDEFALDQEVMYLFGNNEAELIQNLKENKRQLQNLFQVRERNRMQKVILARKSSEANMAGKQLGLQLSVPASYQIAKSADNFLWLRQPTISTARPDISLFFYSTDYTSELQTFPDSIIALRERITRQHIYGNPDNRNSFLITERLDPSPVFTNFRINDNFAVEIRGGWKTNNLSMGGSFLAYIMVDAEKGKLYYMEGFVYYPNEAHRESIREIETILLATQLVAPETKAQ</sequence>